<proteinExistence type="predicted"/>
<sequence>MDKISDAEGIFTFGLLAKAVASMLKGPTINLNAQFNTNLST</sequence>
<dbReference type="AlphaFoldDB" id="E6LWI1"/>
<name>E6LWI1_9ACTO</name>
<dbReference type="EMBL" id="AEPY01000001">
    <property type="protein sequence ID" value="EFU81066.1"/>
    <property type="molecule type" value="Genomic_DNA"/>
</dbReference>
<accession>E6LWI1</accession>
<organism evidence="1 2">
    <name type="scientific">Mobiluncus curtisii ATCC 51333</name>
    <dbReference type="NCBI Taxonomy" id="887326"/>
    <lineage>
        <taxon>Bacteria</taxon>
        <taxon>Bacillati</taxon>
        <taxon>Actinomycetota</taxon>
        <taxon>Actinomycetes</taxon>
        <taxon>Actinomycetales</taxon>
        <taxon>Actinomycetaceae</taxon>
        <taxon>Mobiluncus</taxon>
    </lineage>
</organism>
<comment type="caution">
    <text evidence="1">The sequence shown here is derived from an EMBL/GenBank/DDBJ whole genome shotgun (WGS) entry which is preliminary data.</text>
</comment>
<evidence type="ECO:0000313" key="2">
    <source>
        <dbReference type="Proteomes" id="UP000005573"/>
    </source>
</evidence>
<gene>
    <name evidence="1" type="ORF">HMPREF0388_0218</name>
</gene>
<reference evidence="1 2" key="1">
    <citation type="submission" date="2010-12" db="EMBL/GenBank/DDBJ databases">
        <authorList>
            <person name="Muzny D."/>
            <person name="Qin X."/>
            <person name="Deng J."/>
            <person name="Jiang H."/>
            <person name="Liu Y."/>
            <person name="Qu J."/>
            <person name="Song X.-Z."/>
            <person name="Zhang L."/>
            <person name="Thornton R."/>
            <person name="Coyle M."/>
            <person name="Francisco L."/>
            <person name="Jackson L."/>
            <person name="Javaid M."/>
            <person name="Korchina V."/>
            <person name="Kovar C."/>
            <person name="Mata R."/>
            <person name="Mathew T."/>
            <person name="Ngo R."/>
            <person name="Nguyen L."/>
            <person name="Nguyen N."/>
            <person name="Okwuonu G."/>
            <person name="Ongeri F."/>
            <person name="Pham C."/>
            <person name="Simmons D."/>
            <person name="Wilczek-Boney K."/>
            <person name="Hale W."/>
            <person name="Jakkamsetti A."/>
            <person name="Pham P."/>
            <person name="Ruth R."/>
            <person name="San Lucas F."/>
            <person name="Warren J."/>
            <person name="Zhang J."/>
            <person name="Zhao Z."/>
            <person name="Zhou C."/>
            <person name="Zhu D."/>
            <person name="Lee S."/>
            <person name="Bess C."/>
            <person name="Blankenburg K."/>
            <person name="Forbes L."/>
            <person name="Fu Q."/>
            <person name="Gubbala S."/>
            <person name="Hirani K."/>
            <person name="Jayaseelan J.C."/>
            <person name="Lara F."/>
            <person name="Munidasa M."/>
            <person name="Palculict T."/>
            <person name="Patil S."/>
            <person name="Pu L.-L."/>
            <person name="Saada N."/>
            <person name="Tang L."/>
            <person name="Weissenberger G."/>
            <person name="Zhu Y."/>
            <person name="Hemphill L."/>
            <person name="Shang Y."/>
            <person name="Youmans B."/>
            <person name="Ayvaz T."/>
            <person name="Ross M."/>
            <person name="Santibanez J."/>
            <person name="Aqrawi P."/>
            <person name="Gross S."/>
            <person name="Joshi V."/>
            <person name="Fowler G."/>
            <person name="Nazareth L."/>
            <person name="Reid J."/>
            <person name="Worley K."/>
            <person name="Petrosino J."/>
            <person name="Highlander S."/>
            <person name="Gibbs R."/>
        </authorList>
    </citation>
    <scope>NUCLEOTIDE SEQUENCE [LARGE SCALE GENOMIC DNA]</scope>
    <source>
        <strain evidence="1 2">ATCC 51333</strain>
    </source>
</reference>
<protein>
    <submittedName>
        <fullName evidence="1">Uncharacterized protein</fullName>
    </submittedName>
</protein>
<evidence type="ECO:0000313" key="1">
    <source>
        <dbReference type="EMBL" id="EFU81066.1"/>
    </source>
</evidence>
<dbReference type="HOGENOM" id="CLU_3272879_0_0_11"/>
<dbReference type="Proteomes" id="UP000005573">
    <property type="component" value="Unassembled WGS sequence"/>
</dbReference>